<dbReference type="Proteomes" id="UP000500791">
    <property type="component" value="Chromosome"/>
</dbReference>
<keyword evidence="4" id="KW-0804">Transcription</keyword>
<dbReference type="RefSeq" id="WP_166189645.1">
    <property type="nucleotide sequence ID" value="NZ_CP049811.1"/>
</dbReference>
<evidence type="ECO:0000313" key="7">
    <source>
        <dbReference type="Proteomes" id="UP000500791"/>
    </source>
</evidence>
<feature type="domain" description="HTH cro/C1-type" evidence="5">
    <location>
        <begin position="12"/>
        <end position="66"/>
    </location>
</feature>
<dbReference type="GO" id="GO:0005829">
    <property type="term" value="C:cytosol"/>
    <property type="evidence" value="ECO:0007669"/>
    <property type="project" value="TreeGrafter"/>
</dbReference>
<reference evidence="6 7" key="1">
    <citation type="submission" date="2020-03" db="EMBL/GenBank/DDBJ databases">
        <title>Complete genome sequence of Monaibacterium sp. ALG8 with diverse plasmids.</title>
        <authorList>
            <person name="Sun C."/>
        </authorList>
    </citation>
    <scope>NUCLEOTIDE SEQUENCE [LARGE SCALE GENOMIC DNA]</scope>
    <source>
        <strain evidence="6 7">ALG8</strain>
    </source>
</reference>
<dbReference type="SUPFAM" id="SSF47413">
    <property type="entry name" value="lambda repressor-like DNA-binding domains"/>
    <property type="match status" value="1"/>
</dbReference>
<dbReference type="Gene3D" id="1.10.260.40">
    <property type="entry name" value="lambda repressor-like DNA-binding domains"/>
    <property type="match status" value="1"/>
</dbReference>
<dbReference type="SMART" id="SM00530">
    <property type="entry name" value="HTH_XRE"/>
    <property type="match status" value="1"/>
</dbReference>
<evidence type="ECO:0000256" key="1">
    <source>
        <dbReference type="ARBA" id="ARBA00007227"/>
    </source>
</evidence>
<dbReference type="Pfam" id="PF09856">
    <property type="entry name" value="ScfRs"/>
    <property type="match status" value="1"/>
</dbReference>
<dbReference type="Pfam" id="PF01381">
    <property type="entry name" value="HTH_3"/>
    <property type="match status" value="1"/>
</dbReference>
<evidence type="ECO:0000259" key="5">
    <source>
        <dbReference type="PROSITE" id="PS50943"/>
    </source>
</evidence>
<evidence type="ECO:0000256" key="3">
    <source>
        <dbReference type="ARBA" id="ARBA00023125"/>
    </source>
</evidence>
<dbReference type="EMBL" id="CP049811">
    <property type="protein sequence ID" value="QIK40317.1"/>
    <property type="molecule type" value="Genomic_DNA"/>
</dbReference>
<dbReference type="InterPro" id="IPR018653">
    <property type="entry name" value="ScfR_C"/>
</dbReference>
<accession>A0A6G7VKJ7</accession>
<dbReference type="InterPro" id="IPR010359">
    <property type="entry name" value="IrrE_HExxH"/>
</dbReference>
<keyword evidence="3" id="KW-0238">DNA-binding</keyword>
<dbReference type="GO" id="GO:0003700">
    <property type="term" value="F:DNA-binding transcription factor activity"/>
    <property type="evidence" value="ECO:0007669"/>
    <property type="project" value="TreeGrafter"/>
</dbReference>
<dbReference type="PANTHER" id="PTHR46797:SF23">
    <property type="entry name" value="HTH-TYPE TRANSCRIPTIONAL REGULATOR SUTR"/>
    <property type="match status" value="1"/>
</dbReference>
<sequence>MARTKLYAGAKLRELRRTHELTQKAFAARLGVSLSYLNQMENNHRPVASSVLLALAREFAYDITTLEAGEAERIATDMREALADPEFDDVPQADLTLTASNAPALARAFLKLHRQHKETTERLATLDEKLAHTGLVPQPWEEVRDFFHYCDNYIDAIDRAAEGFASRNLTGRDIMDDLTIWMADKGMTLRRVSGGPVRHFDGTVLTLSDSVSVQTQVFQALHQIGMIAHGELIDATLDLARFTSEGARAIARVGLANYFAGAAQMPYTRFAKAARDARHDLERLARDFGASIEQVAHRLSTLQRPGARGVPFFFVRVDPSGTITKRHSATHLQFARFGGACPLWNVHTAFERPDRFLRQLAETPDGVRYFCLSRDVSKRGGSFDAPVRRQAIGLGCEIAHASELVYADGMVDGAPSFEPIGVSCRICPRIQCHQRAVPPLERPVRIDPDQRGSLPYALD</sequence>
<dbReference type="PANTHER" id="PTHR46797">
    <property type="entry name" value="HTH-TYPE TRANSCRIPTIONAL REGULATOR"/>
    <property type="match status" value="1"/>
</dbReference>
<dbReference type="InterPro" id="IPR001387">
    <property type="entry name" value="Cro/C1-type_HTH"/>
</dbReference>
<dbReference type="PROSITE" id="PS50943">
    <property type="entry name" value="HTH_CROC1"/>
    <property type="match status" value="1"/>
</dbReference>
<dbReference type="InterPro" id="IPR026281">
    <property type="entry name" value="HTH_RamB"/>
</dbReference>
<dbReference type="CDD" id="cd00093">
    <property type="entry name" value="HTH_XRE"/>
    <property type="match status" value="1"/>
</dbReference>
<keyword evidence="2" id="KW-0805">Transcription regulation</keyword>
<protein>
    <submittedName>
        <fullName evidence="6">DUF2083 domain-containing protein</fullName>
    </submittedName>
</protein>
<proteinExistence type="inferred from homology"/>
<dbReference type="GO" id="GO:0003677">
    <property type="term" value="F:DNA binding"/>
    <property type="evidence" value="ECO:0007669"/>
    <property type="project" value="UniProtKB-KW"/>
</dbReference>
<keyword evidence="7" id="KW-1185">Reference proteome</keyword>
<dbReference type="Pfam" id="PF06114">
    <property type="entry name" value="Peptidase_M78"/>
    <property type="match status" value="1"/>
</dbReference>
<name>A0A6G7VKJ7_9RHOB</name>
<evidence type="ECO:0000256" key="4">
    <source>
        <dbReference type="ARBA" id="ARBA00023163"/>
    </source>
</evidence>
<dbReference type="KEGG" id="mon:G8E03_05780"/>
<dbReference type="AlphaFoldDB" id="A0A6G7VKJ7"/>
<dbReference type="InterPro" id="IPR010982">
    <property type="entry name" value="Lambda_DNA-bd_dom_sf"/>
</dbReference>
<dbReference type="PIRSF" id="PIRSF019251">
    <property type="entry name" value="Rv0465c"/>
    <property type="match status" value="1"/>
</dbReference>
<dbReference type="InterPro" id="IPR050807">
    <property type="entry name" value="TransReg_Diox_bact_type"/>
</dbReference>
<organism evidence="6 7">
    <name type="scientific">Pontivivens nitratireducens</name>
    <dbReference type="NCBI Taxonomy" id="2758038"/>
    <lineage>
        <taxon>Bacteria</taxon>
        <taxon>Pseudomonadati</taxon>
        <taxon>Pseudomonadota</taxon>
        <taxon>Alphaproteobacteria</taxon>
        <taxon>Rhodobacterales</taxon>
        <taxon>Paracoccaceae</taxon>
        <taxon>Pontivivens</taxon>
    </lineage>
</organism>
<evidence type="ECO:0000313" key="6">
    <source>
        <dbReference type="EMBL" id="QIK40317.1"/>
    </source>
</evidence>
<comment type="similarity">
    <text evidence="1">Belongs to the short-chain fatty acyl-CoA assimilation regulator (ScfR) family.</text>
</comment>
<gene>
    <name evidence="6" type="ORF">G8E03_05780</name>
</gene>
<evidence type="ECO:0000256" key="2">
    <source>
        <dbReference type="ARBA" id="ARBA00023015"/>
    </source>
</evidence>